<feature type="binding site" description="covalent" evidence="9">
    <location>
        <position position="48"/>
    </location>
    <ligand>
        <name>heme c</name>
        <dbReference type="ChEBI" id="CHEBI:61717"/>
        <label>1</label>
    </ligand>
</feature>
<dbReference type="SUPFAM" id="SSF46626">
    <property type="entry name" value="Cytochrome c"/>
    <property type="match status" value="3"/>
</dbReference>
<evidence type="ECO:0000256" key="1">
    <source>
        <dbReference type="ARBA" id="ARBA00004236"/>
    </source>
</evidence>
<dbReference type="GO" id="GO:0020037">
    <property type="term" value="F:heme binding"/>
    <property type="evidence" value="ECO:0007669"/>
    <property type="project" value="InterPro"/>
</dbReference>
<dbReference type="InterPro" id="IPR014353">
    <property type="entry name" value="Membr-bd_ADH_cyt_c"/>
</dbReference>
<dbReference type="GO" id="GO:0005506">
    <property type="term" value="F:iron ion binding"/>
    <property type="evidence" value="ECO:0007669"/>
    <property type="project" value="InterPro"/>
</dbReference>
<feature type="binding site" description="axial binding residue" evidence="10">
    <location>
        <position position="49"/>
    </location>
    <ligand>
        <name>heme c</name>
        <dbReference type="ChEBI" id="CHEBI:61717"/>
        <label>1</label>
    </ligand>
    <ligandPart>
        <name>Fe</name>
        <dbReference type="ChEBI" id="CHEBI:18248"/>
    </ligandPart>
</feature>
<feature type="region of interest" description="Disordered" evidence="11">
    <location>
        <begin position="288"/>
        <end position="310"/>
    </location>
</feature>
<keyword evidence="4 10" id="KW-0479">Metal-binding</keyword>
<dbReference type="PROSITE" id="PS51007">
    <property type="entry name" value="CYTC"/>
    <property type="match status" value="3"/>
</dbReference>
<evidence type="ECO:0000256" key="4">
    <source>
        <dbReference type="ARBA" id="ARBA00022723"/>
    </source>
</evidence>
<evidence type="ECO:0000256" key="8">
    <source>
        <dbReference type="ARBA" id="ARBA00023136"/>
    </source>
</evidence>
<evidence type="ECO:0000256" key="12">
    <source>
        <dbReference type="SAM" id="SignalP"/>
    </source>
</evidence>
<dbReference type="InterPro" id="IPR051459">
    <property type="entry name" value="Cytochrome_c-type_DH"/>
</dbReference>
<dbReference type="Pfam" id="PF13442">
    <property type="entry name" value="Cytochrome_CBB3"/>
    <property type="match status" value="1"/>
</dbReference>
<accession>A0A6S6PHE1</accession>
<keyword evidence="8" id="KW-0472">Membrane</keyword>
<feature type="domain" description="Cytochrome c" evidence="13">
    <location>
        <begin position="31"/>
        <end position="135"/>
    </location>
</feature>
<feature type="binding site" description="covalent" evidence="9">
    <location>
        <position position="195"/>
    </location>
    <ligand>
        <name>heme c</name>
        <dbReference type="ChEBI" id="CHEBI:61717"/>
        <label>2</label>
    </ligand>
</feature>
<dbReference type="RefSeq" id="WP_099349011.1">
    <property type="nucleotide sequence ID" value="NZ_AP023326.1"/>
</dbReference>
<feature type="binding site" description="covalent" evidence="9">
    <location>
        <position position="45"/>
    </location>
    <ligand>
        <name>heme c</name>
        <dbReference type="ChEBI" id="CHEBI:61717"/>
        <label>1</label>
    </ligand>
</feature>
<evidence type="ECO:0000313" key="15">
    <source>
        <dbReference type="Proteomes" id="UP000515220"/>
    </source>
</evidence>
<reference evidence="14 15" key="1">
    <citation type="submission" date="2020-07" db="EMBL/GenBank/DDBJ databases">
        <title>Complete Genome Sequence of an acetic acid bacterium, Acetobacter aceti JCM20276.</title>
        <authorList>
            <person name="Hirose Y."/>
            <person name="Mihara H."/>
        </authorList>
    </citation>
    <scope>NUCLEOTIDE SEQUENCE [LARGE SCALE GENOMIC DNA]</scope>
    <source>
        <strain evidence="14 15">JCM20276</strain>
    </source>
</reference>
<feature type="binding site" description="covalent" evidence="9">
    <location>
        <position position="324"/>
    </location>
    <ligand>
        <name>heme c</name>
        <dbReference type="ChEBI" id="CHEBI:61717"/>
        <label>3</label>
    </ligand>
</feature>
<gene>
    <name evidence="14" type="ORF">AAJCM20276_13370</name>
</gene>
<feature type="chain" id="PRO_5028249703" evidence="12">
    <location>
        <begin position="28"/>
        <end position="414"/>
    </location>
</feature>
<dbReference type="PIRSF" id="PIRSF000018">
    <property type="entry name" value="Mb_ADH_cyt_c"/>
    <property type="match status" value="1"/>
</dbReference>
<dbReference type="EMBL" id="AP023326">
    <property type="protein sequence ID" value="BCI66713.1"/>
    <property type="molecule type" value="Genomic_DNA"/>
</dbReference>
<evidence type="ECO:0000256" key="9">
    <source>
        <dbReference type="PIRSR" id="PIRSR000018-50"/>
    </source>
</evidence>
<keyword evidence="7 10" id="KW-0408">Iron</keyword>
<evidence type="ECO:0000256" key="11">
    <source>
        <dbReference type="SAM" id="MobiDB-lite"/>
    </source>
</evidence>
<evidence type="ECO:0000256" key="2">
    <source>
        <dbReference type="ARBA" id="ARBA00022475"/>
    </source>
</evidence>
<dbReference type="Proteomes" id="UP000515220">
    <property type="component" value="Chromosome"/>
</dbReference>
<dbReference type="InterPro" id="IPR009056">
    <property type="entry name" value="Cyt_c-like_dom"/>
</dbReference>
<dbReference type="GO" id="GO:0016614">
    <property type="term" value="F:oxidoreductase activity, acting on CH-OH group of donors"/>
    <property type="evidence" value="ECO:0007669"/>
    <property type="project" value="InterPro"/>
</dbReference>
<dbReference type="AlphaFoldDB" id="A0A6S6PHE1"/>
<dbReference type="InterPro" id="IPR036909">
    <property type="entry name" value="Cyt_c-like_dom_sf"/>
</dbReference>
<evidence type="ECO:0000256" key="7">
    <source>
        <dbReference type="ARBA" id="ARBA00023004"/>
    </source>
</evidence>
<feature type="domain" description="Cytochrome c" evidence="13">
    <location>
        <begin position="177"/>
        <end position="286"/>
    </location>
</feature>
<organism evidence="14 15">
    <name type="scientific">Acetobacter aceti</name>
    <dbReference type="NCBI Taxonomy" id="435"/>
    <lineage>
        <taxon>Bacteria</taxon>
        <taxon>Pseudomonadati</taxon>
        <taxon>Pseudomonadota</taxon>
        <taxon>Alphaproteobacteria</taxon>
        <taxon>Acetobacterales</taxon>
        <taxon>Acetobacteraceae</taxon>
        <taxon>Acetobacter</taxon>
        <taxon>Acetobacter subgen. Acetobacter</taxon>
    </lineage>
</organism>
<dbReference type="Gene3D" id="1.10.760.10">
    <property type="entry name" value="Cytochrome c-like domain"/>
    <property type="match status" value="2"/>
</dbReference>
<comment type="subcellular location">
    <subcellularLocation>
        <location evidence="1">Cell membrane</location>
    </subcellularLocation>
</comment>
<feature type="binding site" description="axial binding residue" evidence="10">
    <location>
        <position position="196"/>
    </location>
    <ligand>
        <name>heme c</name>
        <dbReference type="ChEBI" id="CHEBI:61717"/>
        <label>2</label>
    </ligand>
    <ligandPart>
        <name>Fe</name>
        <dbReference type="ChEBI" id="CHEBI:18248"/>
    </ligandPart>
</feature>
<evidence type="ECO:0000256" key="10">
    <source>
        <dbReference type="PIRSR" id="PIRSR000018-51"/>
    </source>
</evidence>
<keyword evidence="2" id="KW-1003">Cell membrane</keyword>
<dbReference type="Pfam" id="PF00034">
    <property type="entry name" value="Cytochrom_C"/>
    <property type="match status" value="1"/>
</dbReference>
<dbReference type="GO" id="GO:0005886">
    <property type="term" value="C:plasma membrane"/>
    <property type="evidence" value="ECO:0007669"/>
    <property type="project" value="UniProtKB-SubCell"/>
</dbReference>
<evidence type="ECO:0000256" key="6">
    <source>
        <dbReference type="ARBA" id="ARBA00022737"/>
    </source>
</evidence>
<feature type="binding site" description="axial binding residue" evidence="10">
    <location>
        <position position="325"/>
    </location>
    <ligand>
        <name>heme c</name>
        <dbReference type="ChEBI" id="CHEBI:61717"/>
        <label>3</label>
    </ligand>
    <ligandPart>
        <name>Fe</name>
        <dbReference type="ChEBI" id="CHEBI:18248"/>
    </ligandPart>
</feature>
<name>A0A6S6PHE1_ACEAC</name>
<evidence type="ECO:0000256" key="5">
    <source>
        <dbReference type="ARBA" id="ARBA00022729"/>
    </source>
</evidence>
<dbReference type="GO" id="GO:0009055">
    <property type="term" value="F:electron transfer activity"/>
    <property type="evidence" value="ECO:0007669"/>
    <property type="project" value="InterPro"/>
</dbReference>
<dbReference type="PANTHER" id="PTHR35008">
    <property type="entry name" value="BLL4482 PROTEIN-RELATED"/>
    <property type="match status" value="1"/>
</dbReference>
<comment type="cofactor">
    <cofactor evidence="9">
        <name>heme c</name>
        <dbReference type="ChEBI" id="CHEBI:61717"/>
    </cofactor>
    <text evidence="9">Binds 3 heme c groups covalently per subunit.</text>
</comment>
<keyword evidence="6" id="KW-0677">Repeat</keyword>
<feature type="binding site" description="covalent" evidence="9">
    <location>
        <position position="321"/>
    </location>
    <ligand>
        <name>heme c</name>
        <dbReference type="ChEBI" id="CHEBI:61717"/>
        <label>3</label>
    </ligand>
</feature>
<sequence length="414" mass="44214">MNCRTVSRSCFAVVLLAGTSLFSTSHAATASSLERGEYLARAADCEACHTAPGGAPFAGGHAFNVPGIGVIYSPNITPDPVHGIGRWTDDEFVKSVREGVSPGWKHLYPAMPYPAYSRMSVDEMKDLRAWLATVPSSANTAPANQVKFPFSIRALMIGWNLLNGPASSYPDDPQKSPEWNRGRYLVEGPGHCADCHSPRTMTFGLSKDRAFAGNVVNDQRAYNITSDKGSGLGAWTDQALTDYLETGHADGHGTASGDMAEVVSYSLRHLKPDDIHAMIVYLRDVKPQSSNDGAAPARQPPSGDTTLPQQTNGARLFASACSGCHLPDGSGRQSAFASIAGARSLSADNGRNLLHVMMNGSTLMTDKGNQPMPAFSGGNYSQKDLNDIAAFVMTHFTEGKPSEHAFSEFAKKPD</sequence>
<keyword evidence="3 9" id="KW-0349">Heme</keyword>
<evidence type="ECO:0000256" key="3">
    <source>
        <dbReference type="ARBA" id="ARBA00022617"/>
    </source>
</evidence>
<feature type="signal peptide" evidence="12">
    <location>
        <begin position="1"/>
        <end position="27"/>
    </location>
</feature>
<feature type="binding site" description="covalent" evidence="9">
    <location>
        <position position="192"/>
    </location>
    <ligand>
        <name>heme c</name>
        <dbReference type="ChEBI" id="CHEBI:61717"/>
        <label>2</label>
    </ligand>
</feature>
<dbReference type="PANTHER" id="PTHR35008:SF8">
    <property type="entry name" value="ALCOHOL DEHYDROGENASE CYTOCHROME C SUBUNIT"/>
    <property type="match status" value="1"/>
</dbReference>
<evidence type="ECO:0000313" key="14">
    <source>
        <dbReference type="EMBL" id="BCI66713.1"/>
    </source>
</evidence>
<evidence type="ECO:0000259" key="13">
    <source>
        <dbReference type="PROSITE" id="PS51007"/>
    </source>
</evidence>
<keyword evidence="5 12" id="KW-0732">Signal</keyword>
<proteinExistence type="predicted"/>
<protein>
    <submittedName>
        <fullName evidence="14">Alcohol dehydrogenase</fullName>
    </submittedName>
</protein>
<feature type="domain" description="Cytochrome c" evidence="13">
    <location>
        <begin position="308"/>
        <end position="396"/>
    </location>
</feature>